<feature type="active site" description="Proton acceptor" evidence="11">
    <location>
        <position position="199"/>
    </location>
</feature>
<keyword evidence="8 11" id="KW-0067">ATP-binding</keyword>
<comment type="cofactor">
    <cofactor evidence="11">
        <name>Mg(2+)</name>
        <dbReference type="ChEBI" id="CHEBI:18420"/>
    </cofactor>
</comment>
<comment type="similarity">
    <text evidence="11">Belongs to the SrkA/RdoA protein kinase family.</text>
</comment>
<dbReference type="Gene3D" id="1.20.1270.170">
    <property type="match status" value="1"/>
</dbReference>
<evidence type="ECO:0000256" key="8">
    <source>
        <dbReference type="ARBA" id="ARBA00022840"/>
    </source>
</evidence>
<dbReference type="PANTHER" id="PTHR39573:SF1">
    <property type="entry name" value="STRESS RESPONSE KINASE A"/>
    <property type="match status" value="1"/>
</dbReference>
<dbReference type="NCBIfam" id="NF008738">
    <property type="entry name" value="PRK11768.1"/>
    <property type="match status" value="1"/>
</dbReference>
<proteinExistence type="inferred from homology"/>
<dbReference type="InterPro" id="IPR002575">
    <property type="entry name" value="Aminoglycoside_PTrfase"/>
</dbReference>
<dbReference type="Gene3D" id="1.10.510.10">
    <property type="entry name" value="Transferase(Phosphotransferase) domain 1"/>
    <property type="match status" value="1"/>
</dbReference>
<keyword evidence="9 11" id="KW-0460">Magnesium</keyword>
<keyword evidence="3 11" id="KW-0597">Phosphoprotein</keyword>
<feature type="domain" description="Aminoglycoside phosphotransferase" evidence="12">
    <location>
        <begin position="33"/>
        <end position="259"/>
    </location>
</feature>
<keyword evidence="6 11" id="KW-0547">Nucleotide-binding</keyword>
<dbReference type="GO" id="GO:0004674">
    <property type="term" value="F:protein serine/threonine kinase activity"/>
    <property type="evidence" value="ECO:0007669"/>
    <property type="project" value="UniProtKB-KW"/>
</dbReference>
<comment type="subunit">
    <text evidence="11">Monomer.</text>
</comment>
<feature type="active site" evidence="11">
    <location>
        <position position="221"/>
    </location>
</feature>
<evidence type="ECO:0000256" key="3">
    <source>
        <dbReference type="ARBA" id="ARBA00022553"/>
    </source>
</evidence>
<dbReference type="SUPFAM" id="SSF56112">
    <property type="entry name" value="Protein kinase-like (PK-like)"/>
    <property type="match status" value="1"/>
</dbReference>
<dbReference type="Gene3D" id="3.30.200.70">
    <property type="match status" value="1"/>
</dbReference>
<dbReference type="Proteomes" id="UP000771797">
    <property type="component" value="Unassembled WGS sequence"/>
</dbReference>
<evidence type="ECO:0000256" key="11">
    <source>
        <dbReference type="HAMAP-Rule" id="MF_01497"/>
    </source>
</evidence>
<keyword evidence="7 11" id="KW-0418">Kinase</keyword>
<keyword evidence="2 11" id="KW-0723">Serine/threonine-protein kinase</keyword>
<dbReference type="RefSeq" id="WP_133490215.1">
    <property type="nucleotide sequence ID" value="NZ_AQPF01000008.1"/>
</dbReference>
<sequence length="323" mass="37406">MSHPFDHLTPDLMLDALDGVGFLTDGRLLALNSFENRVYQIGQEEGPPVIVKFYRPQRWSDEQILEEHRFSLFLVERDLPVVAPLQRDGRTLFEYCGFRFAVFPRAGGHAPELANDAHLEQLGRTLARWHACGNDRPYQQRPTLDVIADIERATALLLSEEVVDLNYRGQYRDLTTTLVSLLRTRLADRDFPLLNVHGDCHGGNILWREYGETGGGPHFVDLDDSVRAPAMQDLWMLLSGEQEEQRHQLQVVARGYELFLPFPWDQSVLIEPLRIRRMICHDAWLAQRWDDPAFPPAFPWFDSPRYWQDRVTTMAEQVQRLSS</sequence>
<dbReference type="InterPro" id="IPR011009">
    <property type="entry name" value="Kinase-like_dom_sf"/>
</dbReference>
<dbReference type="Pfam" id="PF01636">
    <property type="entry name" value="APH"/>
    <property type="match status" value="1"/>
</dbReference>
<evidence type="ECO:0000256" key="1">
    <source>
        <dbReference type="ARBA" id="ARBA00022490"/>
    </source>
</evidence>
<gene>
    <name evidence="11" type="primary">srkA</name>
    <name evidence="13" type="ORF">A6D6_01454</name>
</gene>
<keyword evidence="10 11" id="KW-0346">Stress response</keyword>
<comment type="catalytic activity">
    <reaction evidence="11">
        <text>L-threonyl-[protein] + ATP = O-phospho-L-threonyl-[protein] + ADP + H(+)</text>
        <dbReference type="Rhea" id="RHEA:46608"/>
        <dbReference type="Rhea" id="RHEA-COMP:11060"/>
        <dbReference type="Rhea" id="RHEA-COMP:11605"/>
        <dbReference type="ChEBI" id="CHEBI:15378"/>
        <dbReference type="ChEBI" id="CHEBI:30013"/>
        <dbReference type="ChEBI" id="CHEBI:30616"/>
        <dbReference type="ChEBI" id="CHEBI:61977"/>
        <dbReference type="ChEBI" id="CHEBI:456216"/>
        <dbReference type="EC" id="2.7.11.1"/>
    </reaction>
</comment>
<evidence type="ECO:0000256" key="6">
    <source>
        <dbReference type="ARBA" id="ARBA00022741"/>
    </source>
</evidence>
<comment type="function">
    <text evidence="11">A protein kinase that phosphorylates Ser and Thr residues. Probably acts to suppress the effects of stress linked to accumulation of reactive oxygen species. Probably involved in the extracytoplasmic stress response.</text>
</comment>
<organism evidence="13 14">
    <name type="scientific">Alcanivorax xiamenensis</name>
    <dbReference type="NCBI Taxonomy" id="1177156"/>
    <lineage>
        <taxon>Bacteria</taxon>
        <taxon>Pseudomonadati</taxon>
        <taxon>Pseudomonadota</taxon>
        <taxon>Gammaproteobacteria</taxon>
        <taxon>Oceanospirillales</taxon>
        <taxon>Alcanivoracaceae</taxon>
        <taxon>Alcanivorax</taxon>
    </lineage>
</organism>
<keyword evidence="1 11" id="KW-0963">Cytoplasm</keyword>
<evidence type="ECO:0000256" key="2">
    <source>
        <dbReference type="ARBA" id="ARBA00022527"/>
    </source>
</evidence>
<protein>
    <recommendedName>
        <fullName evidence="11">Stress response kinase A</fullName>
        <ecNumber evidence="11">2.7.11.1</ecNumber>
    </recommendedName>
    <alternativeName>
        <fullName evidence="11">Serine/threonine-protein kinase SrkA</fullName>
    </alternativeName>
</protein>
<evidence type="ECO:0000256" key="10">
    <source>
        <dbReference type="ARBA" id="ARBA00023016"/>
    </source>
</evidence>
<evidence type="ECO:0000256" key="7">
    <source>
        <dbReference type="ARBA" id="ARBA00022777"/>
    </source>
</evidence>
<keyword evidence="5 11" id="KW-0479">Metal-binding</keyword>
<evidence type="ECO:0000256" key="4">
    <source>
        <dbReference type="ARBA" id="ARBA00022679"/>
    </source>
</evidence>
<dbReference type="InterPro" id="IPR032882">
    <property type="entry name" value="SrkA/RdoA"/>
</dbReference>
<reference evidence="13 14" key="1">
    <citation type="submission" date="2012-09" db="EMBL/GenBank/DDBJ databases">
        <title>Genome Sequence of alkane-degrading Bacterium Alcanivorax sp. 6-D-6.</title>
        <authorList>
            <person name="Lai Q."/>
            <person name="Shao Z."/>
        </authorList>
    </citation>
    <scope>NUCLEOTIDE SEQUENCE [LARGE SCALE GENOMIC DNA]</scope>
    <source>
        <strain evidence="13 14">6-D-6</strain>
    </source>
</reference>
<evidence type="ECO:0000256" key="5">
    <source>
        <dbReference type="ARBA" id="ARBA00022723"/>
    </source>
</evidence>
<comment type="caution">
    <text evidence="13">The sequence shown here is derived from an EMBL/GenBank/DDBJ whole genome shotgun (WGS) entry which is preliminary data.</text>
</comment>
<evidence type="ECO:0000256" key="9">
    <source>
        <dbReference type="ARBA" id="ARBA00022842"/>
    </source>
</evidence>
<dbReference type="HAMAP" id="MF_01497">
    <property type="entry name" value="SrkA_kinase"/>
    <property type="match status" value="1"/>
</dbReference>
<evidence type="ECO:0000313" key="14">
    <source>
        <dbReference type="Proteomes" id="UP000771797"/>
    </source>
</evidence>
<comment type="catalytic activity">
    <reaction evidence="11">
        <text>L-seryl-[protein] + ATP = O-phospho-L-seryl-[protein] + ADP + H(+)</text>
        <dbReference type="Rhea" id="RHEA:17989"/>
        <dbReference type="Rhea" id="RHEA-COMP:9863"/>
        <dbReference type="Rhea" id="RHEA-COMP:11604"/>
        <dbReference type="ChEBI" id="CHEBI:15378"/>
        <dbReference type="ChEBI" id="CHEBI:29999"/>
        <dbReference type="ChEBI" id="CHEBI:30616"/>
        <dbReference type="ChEBI" id="CHEBI:83421"/>
        <dbReference type="ChEBI" id="CHEBI:456216"/>
        <dbReference type="EC" id="2.7.11.1"/>
    </reaction>
</comment>
<keyword evidence="14" id="KW-1185">Reference proteome</keyword>
<dbReference type="EMBL" id="AQPF01000008">
    <property type="protein sequence ID" value="KAF0806456.1"/>
    <property type="molecule type" value="Genomic_DNA"/>
</dbReference>
<dbReference type="PANTHER" id="PTHR39573">
    <property type="entry name" value="STRESS RESPONSE KINASE A"/>
    <property type="match status" value="1"/>
</dbReference>
<dbReference type="EC" id="2.7.11.1" evidence="11"/>
<comment type="subcellular location">
    <subcellularLocation>
        <location evidence="11">Cytoplasm</location>
    </subcellularLocation>
</comment>
<feature type="binding site" evidence="11">
    <location>
        <position position="204"/>
    </location>
    <ligand>
        <name>Mg(2+)</name>
        <dbReference type="ChEBI" id="CHEBI:18420"/>
    </ligand>
</feature>
<name>A0ABQ6Y9K7_9GAMM</name>
<evidence type="ECO:0000313" key="13">
    <source>
        <dbReference type="EMBL" id="KAF0806456.1"/>
    </source>
</evidence>
<accession>A0ABQ6Y9K7</accession>
<evidence type="ECO:0000259" key="12">
    <source>
        <dbReference type="Pfam" id="PF01636"/>
    </source>
</evidence>
<feature type="binding site" evidence="11">
    <location>
        <position position="221"/>
    </location>
    <ligand>
        <name>Mg(2+)</name>
        <dbReference type="ChEBI" id="CHEBI:18420"/>
    </ligand>
</feature>
<keyword evidence="4 11" id="KW-0808">Transferase</keyword>
<feature type="site" description="ATP" evidence="11">
    <location>
        <position position="33"/>
    </location>
</feature>